<evidence type="ECO:0000259" key="1">
    <source>
        <dbReference type="Pfam" id="PF08245"/>
    </source>
</evidence>
<protein>
    <submittedName>
        <fullName evidence="3">Unannotated protein</fullName>
    </submittedName>
</protein>
<evidence type="ECO:0000313" key="3">
    <source>
        <dbReference type="EMBL" id="CAB4780388.1"/>
    </source>
</evidence>
<dbReference type="InterPro" id="IPR043703">
    <property type="entry name" value="Lipid_II_synth_MurT"/>
</dbReference>
<name>A0A6J6WBP7_9ZZZZ</name>
<feature type="domain" description="Lipid II isoglutaminyl synthase (glutamine-hydrolyzing) subunit MurT C-terminal" evidence="2">
    <location>
        <begin position="295"/>
        <end position="392"/>
    </location>
</feature>
<reference evidence="3" key="1">
    <citation type="submission" date="2020-05" db="EMBL/GenBank/DDBJ databases">
        <authorList>
            <person name="Chiriac C."/>
            <person name="Salcher M."/>
            <person name="Ghai R."/>
            <person name="Kavagutti S V."/>
        </authorList>
    </citation>
    <scope>NUCLEOTIDE SEQUENCE</scope>
</reference>
<sequence length="403" mass="42533">MSSRLPLRSSLALAGLRIVNRASRTLGMGQGTVAGGRVALRIDPQLVRRMSARRRIVLVSGTNGKTTTTALVVAALGGATTNATGSNMSAGIVAALASDQQSLTVLEVDEAFLATVAEATQPEVVVLLNLSRDQLDRAAEVRVLAEKWRTTLHNTSATIVANCADPLVVYAAIAQMDSKVVWCDVGSSWNLDAKSCPQCTEPLDPDGAWRCECGFAKPIPDYVLDETLRGSDISVDLHVALPGGFNRSNAALAVVAASLLGTPLELAAQRVSTIREVAGRFTLRQRDGQVFRLMLAKNPAGVSALIGLVAGGSDVVVSINDLIADGTDPSWLYDAPFDRLRGSTVWCTGERALDLATRLEYDDVTARVVTVEDIAGRVSGSGPVDVIANYTAFAAWLESTSPC</sequence>
<dbReference type="HAMAP" id="MF_02214">
    <property type="entry name" value="Lipid_II_synth_MurT"/>
    <property type="match status" value="1"/>
</dbReference>
<feature type="domain" description="Mur ligase central" evidence="1">
    <location>
        <begin position="59"/>
        <end position="166"/>
    </location>
</feature>
<accession>A0A6J6WBP7</accession>
<dbReference type="AlphaFoldDB" id="A0A6J6WBP7"/>
<proteinExistence type="inferred from homology"/>
<dbReference type="EMBL" id="CAFAAB010000039">
    <property type="protein sequence ID" value="CAB4780388.1"/>
    <property type="molecule type" value="Genomic_DNA"/>
</dbReference>
<dbReference type="Gene3D" id="3.40.1190.10">
    <property type="entry name" value="Mur-like, catalytic domain"/>
    <property type="match status" value="1"/>
</dbReference>
<dbReference type="PANTHER" id="PTHR23135">
    <property type="entry name" value="MUR LIGASE FAMILY MEMBER"/>
    <property type="match status" value="1"/>
</dbReference>
<dbReference type="PANTHER" id="PTHR23135:SF7">
    <property type="entry name" value="LIPID II ISOGLUTAMINYL SYNTHASE (GLUTAMINE-HYDROLYZING) SUBUNIT MURT"/>
    <property type="match status" value="1"/>
</dbReference>
<dbReference type="InterPro" id="IPR013564">
    <property type="entry name" value="MurT_C"/>
</dbReference>
<organism evidence="3">
    <name type="scientific">freshwater metagenome</name>
    <dbReference type="NCBI Taxonomy" id="449393"/>
    <lineage>
        <taxon>unclassified sequences</taxon>
        <taxon>metagenomes</taxon>
        <taxon>ecological metagenomes</taxon>
    </lineage>
</organism>
<dbReference type="GO" id="GO:0016881">
    <property type="term" value="F:acid-amino acid ligase activity"/>
    <property type="evidence" value="ECO:0007669"/>
    <property type="project" value="InterPro"/>
</dbReference>
<dbReference type="GO" id="GO:0005524">
    <property type="term" value="F:ATP binding"/>
    <property type="evidence" value="ECO:0007669"/>
    <property type="project" value="InterPro"/>
</dbReference>
<dbReference type="InterPro" id="IPR013221">
    <property type="entry name" value="Mur_ligase_cen"/>
</dbReference>
<dbReference type="SUPFAM" id="SSF53623">
    <property type="entry name" value="MurD-like peptide ligases, catalytic domain"/>
    <property type="match status" value="1"/>
</dbReference>
<dbReference type="Pfam" id="PF08245">
    <property type="entry name" value="Mur_ligase_M"/>
    <property type="match status" value="1"/>
</dbReference>
<evidence type="ECO:0000259" key="2">
    <source>
        <dbReference type="Pfam" id="PF08353"/>
    </source>
</evidence>
<gene>
    <name evidence="3" type="ORF">UFOPK2958_00493</name>
</gene>
<dbReference type="InterPro" id="IPR036565">
    <property type="entry name" value="Mur-like_cat_sf"/>
</dbReference>
<dbReference type="Pfam" id="PF08353">
    <property type="entry name" value="MurT_C"/>
    <property type="match status" value="1"/>
</dbReference>
<dbReference type="GO" id="GO:0009252">
    <property type="term" value="P:peptidoglycan biosynthetic process"/>
    <property type="evidence" value="ECO:0007669"/>
    <property type="project" value="InterPro"/>
</dbReference>